<keyword evidence="3" id="KW-1185">Reference proteome</keyword>
<dbReference type="GO" id="GO:0006935">
    <property type="term" value="P:chemotaxis"/>
    <property type="evidence" value="ECO:0007669"/>
    <property type="project" value="InterPro"/>
</dbReference>
<dbReference type="OrthoDB" id="9794382at2"/>
<dbReference type="RefSeq" id="WP_127786661.1">
    <property type="nucleotide sequence ID" value="NZ_SACL01000002.1"/>
</dbReference>
<dbReference type="EMBL" id="SACL01000002">
    <property type="protein sequence ID" value="RVT97433.1"/>
    <property type="molecule type" value="Genomic_DNA"/>
</dbReference>
<dbReference type="InterPro" id="IPR039315">
    <property type="entry name" value="CheW"/>
</dbReference>
<organism evidence="2 3">
    <name type="scientific">Rhodovarius crocodyli</name>
    <dbReference type="NCBI Taxonomy" id="1979269"/>
    <lineage>
        <taxon>Bacteria</taxon>
        <taxon>Pseudomonadati</taxon>
        <taxon>Pseudomonadota</taxon>
        <taxon>Alphaproteobacteria</taxon>
        <taxon>Acetobacterales</taxon>
        <taxon>Roseomonadaceae</taxon>
        <taxon>Rhodovarius</taxon>
    </lineage>
</organism>
<name>A0A437MII8_9PROT</name>
<dbReference type="InterPro" id="IPR002545">
    <property type="entry name" value="CheW-lke_dom"/>
</dbReference>
<dbReference type="Gene3D" id="2.30.30.40">
    <property type="entry name" value="SH3 Domains"/>
    <property type="match status" value="1"/>
</dbReference>
<dbReference type="AlphaFoldDB" id="A0A437MII8"/>
<dbReference type="SUPFAM" id="SSF50341">
    <property type="entry name" value="CheW-like"/>
    <property type="match status" value="1"/>
</dbReference>
<sequence length="165" mass="17448">MQTDTLTRPSGAGNMASGNLALGADADHMVLTLTVAGQLCGVPALAVRDVLGQQAITRIPLAPPEVAGSLNLRGRIVTAIDLRRRLHLAPWEAGAKPMSVVVEHQGELYSLLADQVGEVLSLNPAERAANPPTLDASWKEVSLGVHRLGESLLVVLDVERLMRIG</sequence>
<evidence type="ECO:0000313" key="3">
    <source>
        <dbReference type="Proteomes" id="UP000282957"/>
    </source>
</evidence>
<dbReference type="PROSITE" id="PS50851">
    <property type="entry name" value="CHEW"/>
    <property type="match status" value="1"/>
</dbReference>
<dbReference type="Proteomes" id="UP000282957">
    <property type="component" value="Unassembled WGS sequence"/>
</dbReference>
<proteinExistence type="predicted"/>
<comment type="caution">
    <text evidence="2">The sequence shown here is derived from an EMBL/GenBank/DDBJ whole genome shotgun (WGS) entry which is preliminary data.</text>
</comment>
<dbReference type="GO" id="GO:0007165">
    <property type="term" value="P:signal transduction"/>
    <property type="evidence" value="ECO:0007669"/>
    <property type="project" value="InterPro"/>
</dbReference>
<dbReference type="GO" id="GO:0005829">
    <property type="term" value="C:cytosol"/>
    <property type="evidence" value="ECO:0007669"/>
    <property type="project" value="TreeGrafter"/>
</dbReference>
<dbReference type="Gene3D" id="2.40.50.180">
    <property type="entry name" value="CheA-289, Domain 4"/>
    <property type="match status" value="1"/>
</dbReference>
<dbReference type="Pfam" id="PF01584">
    <property type="entry name" value="CheW"/>
    <property type="match status" value="1"/>
</dbReference>
<dbReference type="PANTHER" id="PTHR22617">
    <property type="entry name" value="CHEMOTAXIS SENSOR HISTIDINE KINASE-RELATED"/>
    <property type="match status" value="1"/>
</dbReference>
<dbReference type="PANTHER" id="PTHR22617:SF23">
    <property type="entry name" value="CHEMOTAXIS PROTEIN CHEW"/>
    <property type="match status" value="1"/>
</dbReference>
<evidence type="ECO:0000313" key="2">
    <source>
        <dbReference type="EMBL" id="RVT97433.1"/>
    </source>
</evidence>
<gene>
    <name evidence="2" type="ORF">EOD42_06265</name>
</gene>
<dbReference type="InterPro" id="IPR036061">
    <property type="entry name" value="CheW-like_dom_sf"/>
</dbReference>
<accession>A0A437MII8</accession>
<reference evidence="2 3" key="1">
    <citation type="submission" date="2019-01" db="EMBL/GenBank/DDBJ databases">
        <authorList>
            <person name="Chen W.-M."/>
        </authorList>
    </citation>
    <scope>NUCLEOTIDE SEQUENCE [LARGE SCALE GENOMIC DNA]</scope>
    <source>
        <strain evidence="2 3">CCP-6</strain>
    </source>
</reference>
<feature type="domain" description="CheW-like" evidence="1">
    <location>
        <begin position="27"/>
        <end position="165"/>
    </location>
</feature>
<evidence type="ECO:0000259" key="1">
    <source>
        <dbReference type="PROSITE" id="PS50851"/>
    </source>
</evidence>
<protein>
    <submittedName>
        <fullName evidence="2">Chemotaxis protein CheW</fullName>
    </submittedName>
</protein>
<dbReference type="SMART" id="SM00260">
    <property type="entry name" value="CheW"/>
    <property type="match status" value="1"/>
</dbReference>